<evidence type="ECO:0000313" key="5">
    <source>
        <dbReference type="EMBL" id="MBZ6078243.1"/>
    </source>
</evidence>
<dbReference type="Pfam" id="PF02746">
    <property type="entry name" value="MR_MLE_N"/>
    <property type="match status" value="1"/>
</dbReference>
<dbReference type="InterPro" id="IPR036849">
    <property type="entry name" value="Enolase-like_C_sf"/>
</dbReference>
<dbReference type="Gene3D" id="3.30.390.10">
    <property type="entry name" value="Enolase-like, N-terminal domain"/>
    <property type="match status" value="1"/>
</dbReference>
<comment type="caution">
    <text evidence="5">The sequence shown here is derived from an EMBL/GenBank/DDBJ whole genome shotgun (WGS) entry which is preliminary data.</text>
</comment>
<evidence type="ECO:0000313" key="6">
    <source>
        <dbReference type="Proteomes" id="UP000704176"/>
    </source>
</evidence>
<dbReference type="EMBL" id="JAIRBM010000016">
    <property type="protein sequence ID" value="MBZ6078243.1"/>
    <property type="molecule type" value="Genomic_DNA"/>
</dbReference>
<dbReference type="PANTHER" id="PTHR13794">
    <property type="entry name" value="ENOLASE SUPERFAMILY, MANDELATE RACEMASE"/>
    <property type="match status" value="1"/>
</dbReference>
<keyword evidence="2" id="KW-0479">Metal-binding</keyword>
<reference evidence="5 6" key="1">
    <citation type="submission" date="2021-09" db="EMBL/GenBank/DDBJ databases">
        <title>The complete genome sequence of a new microorganism.</title>
        <authorList>
            <person name="Zi Z."/>
        </authorList>
    </citation>
    <scope>NUCLEOTIDE SEQUENCE [LARGE SCALE GENOMIC DNA]</scope>
    <source>
        <strain evidence="5 6">WGZ8</strain>
    </source>
</reference>
<dbReference type="InterPro" id="IPR013341">
    <property type="entry name" value="Mandelate_racemase_N_dom"/>
</dbReference>
<dbReference type="InterPro" id="IPR029017">
    <property type="entry name" value="Enolase-like_N"/>
</dbReference>
<organism evidence="5 6">
    <name type="scientific">Microvirga puerhi</name>
    <dbReference type="NCBI Taxonomy" id="2876078"/>
    <lineage>
        <taxon>Bacteria</taxon>
        <taxon>Pseudomonadati</taxon>
        <taxon>Pseudomonadota</taxon>
        <taxon>Alphaproteobacteria</taxon>
        <taxon>Hyphomicrobiales</taxon>
        <taxon>Methylobacteriaceae</taxon>
        <taxon>Microvirga</taxon>
    </lineage>
</organism>
<accession>A0ABS7VRQ3</accession>
<keyword evidence="6" id="KW-1185">Reference proteome</keyword>
<protein>
    <submittedName>
        <fullName evidence="5">Mandelate racemase/muconate lactonizing enzyme family protein</fullName>
    </submittedName>
</protein>
<dbReference type="PANTHER" id="PTHR13794:SF58">
    <property type="entry name" value="MITOCHONDRIAL ENOLASE SUPERFAMILY MEMBER 1"/>
    <property type="match status" value="1"/>
</dbReference>
<sequence>MKIVRLTGIPLLASFADIFGGKDKIPPHISSPASHFRRIKRTGQVTTLVVAQGDDGSIGYGEAFGLPHPYAASAIVNEVIAPFLVGATLDDPAEMMSDLQRYFSALGSTRGPAMEAISGADIALWDLKARAKDMPLATLLGSSPGPVATYVSPVGMHATVKESAHAAQAFVEQGFVAIKLKIGRGREIDIAHLAAVRDAIGPEMPLFVDANCAYDVETAISIASALAPYDVGWFEEPIPPENPQALAEVRRQSPVPIAAGENEFTIDAYRSLVAANAVDFLQPNITRAGGVSGLLAVGELCAAEGIQMAPHGVGGCAAVGATLHACRAAKAFYSYEANRLLNPLRDIMGIHPARLEDGSLIAQALPGHGGEPNLTLVAKYRIDGGENLQSEVA</sequence>
<dbReference type="InterPro" id="IPR046945">
    <property type="entry name" value="RHMD-like"/>
</dbReference>
<feature type="domain" description="Mandelate racemase/muconate lactonizing enzyme C-terminal" evidence="4">
    <location>
        <begin position="160"/>
        <end position="256"/>
    </location>
</feature>
<dbReference type="Proteomes" id="UP000704176">
    <property type="component" value="Unassembled WGS sequence"/>
</dbReference>
<dbReference type="Gene3D" id="3.20.20.120">
    <property type="entry name" value="Enolase-like C-terminal domain"/>
    <property type="match status" value="1"/>
</dbReference>
<comment type="cofactor">
    <cofactor evidence="1">
        <name>Mg(2+)</name>
        <dbReference type="ChEBI" id="CHEBI:18420"/>
    </cofactor>
</comment>
<dbReference type="SUPFAM" id="SSF54826">
    <property type="entry name" value="Enolase N-terminal domain-like"/>
    <property type="match status" value="1"/>
</dbReference>
<dbReference type="SFLD" id="SFLDS00001">
    <property type="entry name" value="Enolase"/>
    <property type="match status" value="1"/>
</dbReference>
<dbReference type="InterPro" id="IPR029065">
    <property type="entry name" value="Enolase_C-like"/>
</dbReference>
<gene>
    <name evidence="5" type="ORF">K9B37_18425</name>
</gene>
<proteinExistence type="predicted"/>
<dbReference type="CDD" id="cd03316">
    <property type="entry name" value="MR_like"/>
    <property type="match status" value="1"/>
</dbReference>
<dbReference type="SUPFAM" id="SSF51604">
    <property type="entry name" value="Enolase C-terminal domain-like"/>
    <property type="match status" value="1"/>
</dbReference>
<dbReference type="RefSeq" id="WP_224314995.1">
    <property type="nucleotide sequence ID" value="NZ_JAIRBM010000016.1"/>
</dbReference>
<keyword evidence="3" id="KW-0460">Magnesium</keyword>
<evidence type="ECO:0000256" key="1">
    <source>
        <dbReference type="ARBA" id="ARBA00001946"/>
    </source>
</evidence>
<dbReference type="InterPro" id="IPR013342">
    <property type="entry name" value="Mandelate_racemase_C"/>
</dbReference>
<dbReference type="Pfam" id="PF13378">
    <property type="entry name" value="MR_MLE_C"/>
    <property type="match status" value="1"/>
</dbReference>
<evidence type="ECO:0000256" key="2">
    <source>
        <dbReference type="ARBA" id="ARBA00022723"/>
    </source>
</evidence>
<evidence type="ECO:0000256" key="3">
    <source>
        <dbReference type="ARBA" id="ARBA00022842"/>
    </source>
</evidence>
<evidence type="ECO:0000259" key="4">
    <source>
        <dbReference type="SMART" id="SM00922"/>
    </source>
</evidence>
<name>A0ABS7VRQ3_9HYPH</name>
<dbReference type="SMART" id="SM00922">
    <property type="entry name" value="MR_MLE"/>
    <property type="match status" value="1"/>
</dbReference>